<accession>A0A840YSA4</accession>
<evidence type="ECO:0000313" key="3">
    <source>
        <dbReference type="Proteomes" id="UP000527143"/>
    </source>
</evidence>
<feature type="region of interest" description="Disordered" evidence="1">
    <location>
        <begin position="1"/>
        <end position="24"/>
    </location>
</feature>
<evidence type="ECO:0000313" key="2">
    <source>
        <dbReference type="EMBL" id="MBB5712543.1"/>
    </source>
</evidence>
<comment type="caution">
    <text evidence="2">The sequence shown here is derived from an EMBL/GenBank/DDBJ whole genome shotgun (WGS) entry which is preliminary data.</text>
</comment>
<dbReference type="AlphaFoldDB" id="A0A840YSA4"/>
<proteinExistence type="predicted"/>
<sequence>MHLVAQQTLGPDAHAIADDQRPNH</sequence>
<feature type="compositionally biased region" description="Basic and acidic residues" evidence="1">
    <location>
        <begin position="15"/>
        <end position="24"/>
    </location>
</feature>
<dbReference type="EMBL" id="JACIJF010000019">
    <property type="protein sequence ID" value="MBB5712543.1"/>
    <property type="molecule type" value="Genomic_DNA"/>
</dbReference>
<dbReference type="Proteomes" id="UP000527143">
    <property type="component" value="Unassembled WGS sequence"/>
</dbReference>
<organism evidence="2 3">
    <name type="scientific">Sphingomonas xinjiangensis</name>
    <dbReference type="NCBI Taxonomy" id="643568"/>
    <lineage>
        <taxon>Bacteria</taxon>
        <taxon>Pseudomonadati</taxon>
        <taxon>Pseudomonadota</taxon>
        <taxon>Alphaproteobacteria</taxon>
        <taxon>Sphingomonadales</taxon>
        <taxon>Sphingomonadaceae</taxon>
        <taxon>Sphingomonas</taxon>
    </lineage>
</organism>
<gene>
    <name evidence="2" type="ORF">FHT02_003803</name>
</gene>
<evidence type="ECO:0000256" key="1">
    <source>
        <dbReference type="SAM" id="MobiDB-lite"/>
    </source>
</evidence>
<name>A0A840YSA4_9SPHN</name>
<keyword evidence="3" id="KW-1185">Reference proteome</keyword>
<protein>
    <submittedName>
        <fullName evidence="2">Uncharacterized protein</fullName>
    </submittedName>
</protein>
<reference evidence="2 3" key="1">
    <citation type="submission" date="2020-08" db="EMBL/GenBank/DDBJ databases">
        <title>Genomic Encyclopedia of Type Strains, Phase IV (KMG-IV): sequencing the most valuable type-strain genomes for metagenomic binning, comparative biology and taxonomic classification.</title>
        <authorList>
            <person name="Goeker M."/>
        </authorList>
    </citation>
    <scope>NUCLEOTIDE SEQUENCE [LARGE SCALE GENOMIC DNA]</scope>
    <source>
        <strain evidence="2 3">DSM 26736</strain>
    </source>
</reference>